<protein>
    <submittedName>
        <fullName evidence="1">Uncharacterized protein</fullName>
    </submittedName>
</protein>
<evidence type="ECO:0000313" key="1">
    <source>
        <dbReference type="EMBL" id="KAF3575270.1"/>
    </source>
</evidence>
<reference evidence="1" key="1">
    <citation type="submission" date="2019-12" db="EMBL/GenBank/DDBJ databases">
        <title>Genome sequencing and annotation of Brassica cretica.</title>
        <authorList>
            <person name="Studholme D.J."/>
            <person name="Sarris P."/>
        </authorList>
    </citation>
    <scope>NUCLEOTIDE SEQUENCE</scope>
    <source>
        <strain evidence="1">PFS-109/04</strain>
        <tissue evidence="1">Leaf</tissue>
    </source>
</reference>
<organism evidence="1 2">
    <name type="scientific">Brassica cretica</name>
    <name type="common">Mustard</name>
    <dbReference type="NCBI Taxonomy" id="69181"/>
    <lineage>
        <taxon>Eukaryota</taxon>
        <taxon>Viridiplantae</taxon>
        <taxon>Streptophyta</taxon>
        <taxon>Embryophyta</taxon>
        <taxon>Tracheophyta</taxon>
        <taxon>Spermatophyta</taxon>
        <taxon>Magnoliopsida</taxon>
        <taxon>eudicotyledons</taxon>
        <taxon>Gunneridae</taxon>
        <taxon>Pentapetalae</taxon>
        <taxon>rosids</taxon>
        <taxon>malvids</taxon>
        <taxon>Brassicales</taxon>
        <taxon>Brassicaceae</taxon>
        <taxon>Brassiceae</taxon>
        <taxon>Brassica</taxon>
    </lineage>
</organism>
<sequence>MEYLRELINSTEGRKGKSKPPLGGVYNDVEALFSTCPVSMTGTRLLDELAQAVRSLVLFFQSNYVRLDSRKGYMQSFIRFSPISIKTFFVFCYRAASQLGLSRKTLDQNNVWKYERKNLHNNAGKTTPAATAPMANAYGNATVLE</sequence>
<evidence type="ECO:0000313" key="2">
    <source>
        <dbReference type="Proteomes" id="UP000712600"/>
    </source>
</evidence>
<accession>A0A8S9RQP9</accession>
<gene>
    <name evidence="1" type="ORF">F2Q69_00058542</name>
</gene>
<dbReference type="Proteomes" id="UP000712600">
    <property type="component" value="Unassembled WGS sequence"/>
</dbReference>
<dbReference type="EMBL" id="QGKX02000095">
    <property type="protein sequence ID" value="KAF3575270.1"/>
    <property type="molecule type" value="Genomic_DNA"/>
</dbReference>
<dbReference type="AlphaFoldDB" id="A0A8S9RQP9"/>
<name>A0A8S9RQP9_BRACR</name>
<proteinExistence type="predicted"/>
<comment type="caution">
    <text evidence="1">The sequence shown here is derived from an EMBL/GenBank/DDBJ whole genome shotgun (WGS) entry which is preliminary data.</text>
</comment>